<name>A0A1T5B303_9SPHI</name>
<dbReference type="STRING" id="1513896.SAMN05660841_00404"/>
<gene>
    <name evidence="1" type="ORF">SAMN05660841_00404</name>
</gene>
<dbReference type="Pfam" id="PF13376">
    <property type="entry name" value="OmdA"/>
    <property type="match status" value="1"/>
</dbReference>
<protein>
    <submittedName>
        <fullName evidence="1">Uncharacterized conserved protein YdeI, YjbR/CyaY-like superfamily, DUF1801 family</fullName>
    </submittedName>
</protein>
<evidence type="ECO:0000313" key="1">
    <source>
        <dbReference type="EMBL" id="SKB41350.1"/>
    </source>
</evidence>
<accession>A0A1T5B303</accession>
<dbReference type="RefSeq" id="WP_079640750.1">
    <property type="nucleotide sequence ID" value="NZ_FUZF01000001.1"/>
</dbReference>
<keyword evidence="2" id="KW-1185">Reference proteome</keyword>
<dbReference type="EMBL" id="FUZF01000001">
    <property type="protein sequence ID" value="SKB41350.1"/>
    <property type="molecule type" value="Genomic_DNA"/>
</dbReference>
<dbReference type="AlphaFoldDB" id="A0A1T5B303"/>
<organism evidence="1 2">
    <name type="scientific">Sphingobacterium nematocida</name>
    <dbReference type="NCBI Taxonomy" id="1513896"/>
    <lineage>
        <taxon>Bacteria</taxon>
        <taxon>Pseudomonadati</taxon>
        <taxon>Bacteroidota</taxon>
        <taxon>Sphingobacteriia</taxon>
        <taxon>Sphingobacteriales</taxon>
        <taxon>Sphingobacteriaceae</taxon>
        <taxon>Sphingobacterium</taxon>
    </lineage>
</organism>
<dbReference type="OrthoDB" id="9796999at2"/>
<reference evidence="2" key="1">
    <citation type="submission" date="2017-02" db="EMBL/GenBank/DDBJ databases">
        <authorList>
            <person name="Varghese N."/>
            <person name="Submissions S."/>
        </authorList>
    </citation>
    <scope>NUCLEOTIDE SEQUENCE [LARGE SCALE GENOMIC DNA]</scope>
    <source>
        <strain evidence="2">DSM 24091</strain>
    </source>
</reference>
<proteinExistence type="predicted"/>
<sequence>MLRTIEEIFYPATVSEWRIWLEENHLSKSNVWVVFHSKTSDKRSITWREAVDVALCFGWIDSKKIKVDDQTSHQFFSKRKPKGTWSKINKEKVQELIALGLMCEAGYRSIEVAKSNGSWTILDSVEELIVPPDLEAVFQKDNTLRDYFQRQSKTKKKMWLHKLVFSKSPATRQKYIDEIIASHLSNPLSPSLDYKT</sequence>
<evidence type="ECO:0000313" key="2">
    <source>
        <dbReference type="Proteomes" id="UP000190150"/>
    </source>
</evidence>
<dbReference type="Proteomes" id="UP000190150">
    <property type="component" value="Unassembled WGS sequence"/>
</dbReference>